<dbReference type="SUPFAM" id="SSF55298">
    <property type="entry name" value="YjgF-like"/>
    <property type="match status" value="1"/>
</dbReference>
<dbReference type="InterPro" id="IPR006175">
    <property type="entry name" value="YjgF/YER057c/UK114"/>
</dbReference>
<evidence type="ECO:0000313" key="4">
    <source>
        <dbReference type="EMBL" id="OJA45489.1"/>
    </source>
</evidence>
<dbReference type="PANTHER" id="PTHR43857">
    <property type="entry name" value="BLR7761 PROTEIN"/>
    <property type="match status" value="1"/>
</dbReference>
<keyword evidence="1" id="KW-0732">Signal</keyword>
<dbReference type="EMBL" id="LOXM01000108">
    <property type="protein sequence ID" value="KVG68784.1"/>
    <property type="molecule type" value="Genomic_DNA"/>
</dbReference>
<dbReference type="CDD" id="cd00448">
    <property type="entry name" value="YjgF_YER057c_UK114_family"/>
    <property type="match status" value="1"/>
</dbReference>
<dbReference type="Proteomes" id="UP000064029">
    <property type="component" value="Unassembled WGS sequence"/>
</dbReference>
<dbReference type="Pfam" id="PF01042">
    <property type="entry name" value="Ribonuc_L-PSP"/>
    <property type="match status" value="1"/>
</dbReference>
<reference evidence="7" key="2">
    <citation type="submission" date="2016-08" db="EMBL/GenBank/DDBJ databases">
        <title>Population biology and virulence potential of Burkholderia ubonensis.</title>
        <authorList>
            <person name="Price E.P."/>
            <person name="Currie B.J."/>
            <person name="Wagner D.M."/>
        </authorList>
    </citation>
    <scope>NUCLEOTIDE SEQUENCE [LARGE SCALE GENOMIC DNA]</scope>
    <source>
        <strain evidence="7">MSMB0103</strain>
    </source>
</reference>
<feature type="signal peptide" evidence="1">
    <location>
        <begin position="1"/>
        <end position="25"/>
    </location>
</feature>
<evidence type="ECO:0000313" key="5">
    <source>
        <dbReference type="Proteomes" id="UP000057910"/>
    </source>
</evidence>
<feature type="chain" id="PRO_5014528933" description="Enamine deaminase RidA" evidence="1">
    <location>
        <begin position="26"/>
        <end position="166"/>
    </location>
</feature>
<dbReference type="PANTHER" id="PTHR43857:SF1">
    <property type="entry name" value="YJGH FAMILY PROTEIN"/>
    <property type="match status" value="1"/>
</dbReference>
<evidence type="ECO:0008006" key="8">
    <source>
        <dbReference type="Google" id="ProtNLM"/>
    </source>
</evidence>
<comment type="caution">
    <text evidence="2">The sequence shown here is derived from an EMBL/GenBank/DDBJ whole genome shotgun (WGS) entry which is preliminary data.</text>
</comment>
<dbReference type="OrthoDB" id="573013at2"/>
<evidence type="ECO:0000256" key="1">
    <source>
        <dbReference type="SAM" id="SignalP"/>
    </source>
</evidence>
<dbReference type="EMBL" id="LPAD01000100">
    <property type="protein sequence ID" value="KVN76832.1"/>
    <property type="molecule type" value="Genomic_DNA"/>
</dbReference>
<sequence>MRMSNLLAAVSFPLCCLTQSPAVQAAPVDDPVPFKKENVYGGWSKDLFADAAVVQGPHKTIYVAGMASENPESGRIDHLGDFSAQCAMAYGKIRKILVEQGADMNSIVRTVAYVTDMRYFNQYMACQKDALGGAALPPHTMLNVNRLAWPGMMVEVEVTAVVPEKR</sequence>
<proteinExistence type="predicted"/>
<dbReference type="Proteomes" id="UP000183667">
    <property type="component" value="Unassembled WGS sequence"/>
</dbReference>
<evidence type="ECO:0000313" key="3">
    <source>
        <dbReference type="EMBL" id="KVN76832.1"/>
    </source>
</evidence>
<dbReference type="EMBL" id="MEAU01000026">
    <property type="protein sequence ID" value="OJA45489.1"/>
    <property type="molecule type" value="Genomic_DNA"/>
</dbReference>
<dbReference type="Proteomes" id="UP000057910">
    <property type="component" value="Unassembled WGS sequence"/>
</dbReference>
<gene>
    <name evidence="4" type="ORF">BGV66_18555</name>
    <name evidence="2" type="ORF">WJ33_23435</name>
    <name evidence="3" type="ORF">WJ68_24920</name>
</gene>
<name>A0A105FED8_9BURK</name>
<reference evidence="5 6" key="1">
    <citation type="submission" date="2015-11" db="EMBL/GenBank/DDBJ databases">
        <title>Expanding the genomic diversity of Burkholderia species for the development of highly accurate diagnostics.</title>
        <authorList>
            <person name="Sahl J."/>
            <person name="Keim P."/>
            <person name="Wagner D."/>
        </authorList>
    </citation>
    <scope>NUCLEOTIDE SEQUENCE [LARGE SCALE GENOMIC DNA]</scope>
    <source>
        <strain evidence="3 5">MSMB1585WGS</strain>
        <strain evidence="2 6">MSMB2036</strain>
    </source>
</reference>
<dbReference type="InterPro" id="IPR035959">
    <property type="entry name" value="RutC-like_sf"/>
</dbReference>
<protein>
    <recommendedName>
        <fullName evidence="8">Enamine deaminase RidA</fullName>
    </recommendedName>
</protein>
<evidence type="ECO:0000313" key="2">
    <source>
        <dbReference type="EMBL" id="KVG68784.1"/>
    </source>
</evidence>
<evidence type="ECO:0000313" key="6">
    <source>
        <dbReference type="Proteomes" id="UP000064029"/>
    </source>
</evidence>
<dbReference type="Gene3D" id="3.30.1330.40">
    <property type="entry name" value="RutC-like"/>
    <property type="match status" value="1"/>
</dbReference>
<accession>A0A105FED8</accession>
<organism evidence="2 6">
    <name type="scientific">Burkholderia ubonensis</name>
    <dbReference type="NCBI Taxonomy" id="101571"/>
    <lineage>
        <taxon>Bacteria</taxon>
        <taxon>Pseudomonadati</taxon>
        <taxon>Pseudomonadota</taxon>
        <taxon>Betaproteobacteria</taxon>
        <taxon>Burkholderiales</taxon>
        <taxon>Burkholderiaceae</taxon>
        <taxon>Burkholderia</taxon>
        <taxon>Burkholderia cepacia complex</taxon>
    </lineage>
</organism>
<reference evidence="4" key="3">
    <citation type="submission" date="2016-08" db="EMBL/GenBank/DDBJ databases">
        <authorList>
            <person name="Price E.P."/>
            <person name="Currie B.J."/>
            <person name="Wagner D.M."/>
        </authorList>
    </citation>
    <scope>NUCLEOTIDE SEQUENCE</scope>
    <source>
        <strain evidence="4">MSMB0103</strain>
    </source>
</reference>
<evidence type="ECO:0000313" key="7">
    <source>
        <dbReference type="Proteomes" id="UP000183667"/>
    </source>
</evidence>
<dbReference type="AlphaFoldDB" id="A0A105FED8"/>